<comment type="caution">
    <text evidence="7">The sequence shown here is derived from an EMBL/GenBank/DDBJ whole genome shotgun (WGS) entry which is preliminary data.</text>
</comment>
<dbReference type="InterPro" id="IPR026992">
    <property type="entry name" value="DIOX_N"/>
</dbReference>
<comment type="similarity">
    <text evidence="5">Belongs to the iron/ascorbate-dependent oxidoreductase family.</text>
</comment>
<evidence type="ECO:0000256" key="4">
    <source>
        <dbReference type="ARBA" id="ARBA00023004"/>
    </source>
</evidence>
<dbReference type="GO" id="GO:0009416">
    <property type="term" value="P:response to light stimulus"/>
    <property type="evidence" value="ECO:0000318"/>
    <property type="project" value="GO_Central"/>
</dbReference>
<dbReference type="PANTHER" id="PTHR47990">
    <property type="entry name" value="2-OXOGLUTARATE (2OG) AND FE(II)-DEPENDENT OXYGENASE SUPERFAMILY PROTEIN-RELATED"/>
    <property type="match status" value="1"/>
</dbReference>
<dbReference type="GO" id="GO:0009686">
    <property type="term" value="P:gibberellin biosynthetic process"/>
    <property type="evidence" value="ECO:0000318"/>
    <property type="project" value="GO_Central"/>
</dbReference>
<dbReference type="OMA" id="HRCEKEC"/>
<evidence type="ECO:0000259" key="6">
    <source>
        <dbReference type="PROSITE" id="PS51471"/>
    </source>
</evidence>
<accession>A0A0K9PDJ5</accession>
<dbReference type="InterPro" id="IPR005123">
    <property type="entry name" value="Oxoglu/Fe-dep_dioxygenase_dom"/>
</dbReference>
<protein>
    <recommendedName>
        <fullName evidence="6">Fe2OG dioxygenase domain-containing protein</fullName>
    </recommendedName>
</protein>
<evidence type="ECO:0000256" key="5">
    <source>
        <dbReference type="RuleBase" id="RU003682"/>
    </source>
</evidence>
<feature type="domain" description="Fe2OG dioxygenase" evidence="6">
    <location>
        <begin position="189"/>
        <end position="297"/>
    </location>
</feature>
<evidence type="ECO:0000256" key="2">
    <source>
        <dbReference type="ARBA" id="ARBA00022723"/>
    </source>
</evidence>
<proteinExistence type="inferred from homology"/>
<dbReference type="SUPFAM" id="SSF51197">
    <property type="entry name" value="Clavaminate synthase-like"/>
    <property type="match status" value="1"/>
</dbReference>
<dbReference type="InterPro" id="IPR044861">
    <property type="entry name" value="IPNS-like_FE2OG_OXY"/>
</dbReference>
<dbReference type="InterPro" id="IPR027443">
    <property type="entry name" value="IPNS-like_sf"/>
</dbReference>
<comment type="cofactor">
    <cofactor evidence="1">
        <name>L-ascorbate</name>
        <dbReference type="ChEBI" id="CHEBI:38290"/>
    </cofactor>
</comment>
<sequence length="331" mass="37531">MAKIIDFSAKVLPDSHIWDTVEDGHRHDPVIEESIPTINLSNNPDDYTMILNQIKDACNTRGFFIVTNHGVSMDVIHRCEKECKRLFDLEPCEKMSVARKPTYEISSGYGSFLLSDCFSKSFWSESFYVVGSPLEHAKQLWPDDYQSFCDAIEEFQVEMKYLATRLTNLILATLGCSIEDEDFPKFENPTPFTSLNSYPVCPEPEKAIGLAPHKDFSMITILRQTTDGGLQFYRGKNDTEGQITDHWVPVPKIGDALIVVLGNVSQIYSNGRYRSVLHRVVANQTIHRHVMTYFHTPLANAKVGPLKKAMNEGDSSHYKGLECGEYRRFGS</sequence>
<dbReference type="GO" id="GO:0016707">
    <property type="term" value="F:gibberellin 3-beta-dioxygenase activity"/>
    <property type="evidence" value="ECO:0000318"/>
    <property type="project" value="GO_Central"/>
</dbReference>
<gene>
    <name evidence="7" type="ORF">ZOSMA_27G00900</name>
</gene>
<reference evidence="8" key="1">
    <citation type="journal article" date="2016" name="Nature">
        <title>The genome of the seagrass Zostera marina reveals angiosperm adaptation to the sea.</title>
        <authorList>
            <person name="Olsen J.L."/>
            <person name="Rouze P."/>
            <person name="Verhelst B."/>
            <person name="Lin Y.-C."/>
            <person name="Bayer T."/>
            <person name="Collen J."/>
            <person name="Dattolo E."/>
            <person name="De Paoli E."/>
            <person name="Dittami S."/>
            <person name="Maumus F."/>
            <person name="Michel G."/>
            <person name="Kersting A."/>
            <person name="Lauritano C."/>
            <person name="Lohaus R."/>
            <person name="Toepel M."/>
            <person name="Tonon T."/>
            <person name="Vanneste K."/>
            <person name="Amirebrahimi M."/>
            <person name="Brakel J."/>
            <person name="Bostroem C."/>
            <person name="Chovatia M."/>
            <person name="Grimwood J."/>
            <person name="Jenkins J.W."/>
            <person name="Jueterbock A."/>
            <person name="Mraz A."/>
            <person name="Stam W.T."/>
            <person name="Tice H."/>
            <person name="Bornberg-Bauer E."/>
            <person name="Green P.J."/>
            <person name="Pearson G.A."/>
            <person name="Procaccini G."/>
            <person name="Duarte C.M."/>
            <person name="Schmutz J."/>
            <person name="Reusch T.B.H."/>
            <person name="Van de Peer Y."/>
        </authorList>
    </citation>
    <scope>NUCLEOTIDE SEQUENCE [LARGE SCALE GENOMIC DNA]</scope>
    <source>
        <strain evidence="8">cv. Finnish</strain>
    </source>
</reference>
<keyword evidence="3 5" id="KW-0560">Oxidoreductase</keyword>
<dbReference type="AlphaFoldDB" id="A0A0K9PDJ5"/>
<keyword evidence="2 5" id="KW-0479">Metal-binding</keyword>
<dbReference type="Pfam" id="PF03171">
    <property type="entry name" value="2OG-FeII_Oxy"/>
    <property type="match status" value="1"/>
</dbReference>
<evidence type="ECO:0000256" key="3">
    <source>
        <dbReference type="ARBA" id="ARBA00023002"/>
    </source>
</evidence>
<keyword evidence="4 5" id="KW-0408">Iron</keyword>
<keyword evidence="8" id="KW-1185">Reference proteome</keyword>
<dbReference type="EMBL" id="LFYR01000932">
    <property type="protein sequence ID" value="KMZ67041.1"/>
    <property type="molecule type" value="Genomic_DNA"/>
</dbReference>
<dbReference type="STRING" id="29655.A0A0K9PDJ5"/>
<evidence type="ECO:0000313" key="8">
    <source>
        <dbReference type="Proteomes" id="UP000036987"/>
    </source>
</evidence>
<name>A0A0K9PDJ5_ZOSMR</name>
<dbReference type="Gene3D" id="2.60.120.330">
    <property type="entry name" value="B-lactam Antibiotic, Isopenicillin N Synthase, Chain"/>
    <property type="match status" value="1"/>
</dbReference>
<dbReference type="GO" id="GO:0046872">
    <property type="term" value="F:metal ion binding"/>
    <property type="evidence" value="ECO:0007669"/>
    <property type="project" value="UniProtKB-KW"/>
</dbReference>
<dbReference type="InterPro" id="IPR050231">
    <property type="entry name" value="Iron_ascorbate_oxido_reductase"/>
</dbReference>
<dbReference type="Pfam" id="PF14226">
    <property type="entry name" value="DIOX_N"/>
    <property type="match status" value="1"/>
</dbReference>
<dbReference type="Proteomes" id="UP000036987">
    <property type="component" value="Unassembled WGS sequence"/>
</dbReference>
<dbReference type="OrthoDB" id="288590at2759"/>
<dbReference type="PROSITE" id="PS51471">
    <property type="entry name" value="FE2OG_OXY"/>
    <property type="match status" value="1"/>
</dbReference>
<evidence type="ECO:0000313" key="7">
    <source>
        <dbReference type="EMBL" id="KMZ67041.1"/>
    </source>
</evidence>
<evidence type="ECO:0000256" key="1">
    <source>
        <dbReference type="ARBA" id="ARBA00001961"/>
    </source>
</evidence>
<organism evidence="7 8">
    <name type="scientific">Zostera marina</name>
    <name type="common">Eelgrass</name>
    <dbReference type="NCBI Taxonomy" id="29655"/>
    <lineage>
        <taxon>Eukaryota</taxon>
        <taxon>Viridiplantae</taxon>
        <taxon>Streptophyta</taxon>
        <taxon>Embryophyta</taxon>
        <taxon>Tracheophyta</taxon>
        <taxon>Spermatophyta</taxon>
        <taxon>Magnoliopsida</taxon>
        <taxon>Liliopsida</taxon>
        <taxon>Zosteraceae</taxon>
        <taxon>Zostera</taxon>
    </lineage>
</organism>